<organism evidence="1 2">
    <name type="scientific">Paradevosia shaoguanensis</name>
    <dbReference type="NCBI Taxonomy" id="1335043"/>
    <lineage>
        <taxon>Bacteria</taxon>
        <taxon>Pseudomonadati</taxon>
        <taxon>Pseudomonadota</taxon>
        <taxon>Alphaproteobacteria</taxon>
        <taxon>Hyphomicrobiales</taxon>
        <taxon>Devosiaceae</taxon>
        <taxon>Paradevosia</taxon>
    </lineage>
</organism>
<dbReference type="Pfam" id="PF13671">
    <property type="entry name" value="AAA_33"/>
    <property type="match status" value="1"/>
</dbReference>
<comment type="caution">
    <text evidence="1">The sequence shown here is derived from an EMBL/GenBank/DDBJ whole genome shotgun (WGS) entry which is preliminary data.</text>
</comment>
<dbReference type="InterPro" id="IPR027417">
    <property type="entry name" value="P-loop_NTPase"/>
</dbReference>
<evidence type="ECO:0000313" key="2">
    <source>
        <dbReference type="Proteomes" id="UP001156140"/>
    </source>
</evidence>
<protein>
    <submittedName>
        <fullName evidence="1">AAA family ATPase</fullName>
    </submittedName>
</protein>
<dbReference type="Proteomes" id="UP001156140">
    <property type="component" value="Unassembled WGS sequence"/>
</dbReference>
<dbReference type="AlphaFoldDB" id="A0AA41QJD3"/>
<dbReference type="SUPFAM" id="SSF52540">
    <property type="entry name" value="P-loop containing nucleoside triphosphate hydrolases"/>
    <property type="match status" value="1"/>
</dbReference>
<proteinExistence type="predicted"/>
<name>A0AA41QJD3_9HYPH</name>
<dbReference type="RefSeq" id="WP_281735050.1">
    <property type="nucleotide sequence ID" value="NZ_JAKETQ010000001.1"/>
</dbReference>
<dbReference type="EMBL" id="JALAZD010000001">
    <property type="protein sequence ID" value="MCI0125986.1"/>
    <property type="molecule type" value="Genomic_DNA"/>
</dbReference>
<accession>A0AA41QJD3</accession>
<evidence type="ECO:0000313" key="1">
    <source>
        <dbReference type="EMBL" id="MCI0125986.1"/>
    </source>
</evidence>
<gene>
    <name evidence="1" type="ORF">ML536_04015</name>
</gene>
<sequence>MTAARLYVITGAMAAGKSTTAEALARRLPRSVHLRGDVFRKMIVNGAAQMGPELREDGLAQLVLRQRLACDAARRYVEAGFSVVYQDIILGPMLAQVVEWLADLDPLVVVLAPRVDVLAERDRLRTKAGYSAEFQPSVLAEEISLRTPNIGLRLDTSDMSTEQAVDAILAFRN</sequence>
<reference evidence="1" key="1">
    <citation type="submission" date="2022-03" db="EMBL/GenBank/DDBJ databases">
        <title>The complete genome sequence of a Methyloterrigena soli.</title>
        <authorList>
            <person name="Zi Z."/>
        </authorList>
    </citation>
    <scope>NUCLEOTIDE SEQUENCE</scope>
    <source>
        <strain evidence="1">M48</strain>
    </source>
</reference>
<dbReference type="Gene3D" id="3.40.50.300">
    <property type="entry name" value="P-loop containing nucleotide triphosphate hydrolases"/>
    <property type="match status" value="1"/>
</dbReference>
<keyword evidence="2" id="KW-1185">Reference proteome</keyword>